<keyword evidence="7" id="KW-1185">Reference proteome</keyword>
<gene>
    <name evidence="6" type="ORF">K2173_017888</name>
</gene>
<feature type="signal peptide" evidence="4">
    <location>
        <begin position="1"/>
        <end position="27"/>
    </location>
</feature>
<feature type="compositionally biased region" description="Low complexity" evidence="3">
    <location>
        <begin position="129"/>
        <end position="146"/>
    </location>
</feature>
<dbReference type="PANTHER" id="PTHR33021">
    <property type="entry name" value="BLUE COPPER PROTEIN"/>
    <property type="match status" value="1"/>
</dbReference>
<evidence type="ECO:0000256" key="1">
    <source>
        <dbReference type="ARBA" id="ARBA00023157"/>
    </source>
</evidence>
<dbReference type="GO" id="GO:0005886">
    <property type="term" value="C:plasma membrane"/>
    <property type="evidence" value="ECO:0007669"/>
    <property type="project" value="TreeGrafter"/>
</dbReference>
<keyword evidence="4" id="KW-0732">Signal</keyword>
<accession>A0AAV8SM14</accession>
<dbReference type="Gene3D" id="2.60.40.420">
    <property type="entry name" value="Cupredoxins - blue copper proteins"/>
    <property type="match status" value="1"/>
</dbReference>
<dbReference type="PANTHER" id="PTHR33021:SF488">
    <property type="entry name" value="PHYTOCYANIN DOMAIN-CONTAINING PROTEIN"/>
    <property type="match status" value="1"/>
</dbReference>
<sequence length="178" mass="18527">MAKTSNMTVLVVAVTILGATTFLKTHAADHVVGDSTGWQTPSDSNFYSTWASRQTFAVGDTLTFNFATGVHSVATVSSNDYNNCNTAAANNVQNTGPATITLNSTGQYYYFCTFSNHCSRGQKLAVTVGGTSSSGPSSSPPGTTTFSPPPPPHNSASTTTVLSTFGMTLSMITAFLLS</sequence>
<evidence type="ECO:0000256" key="2">
    <source>
        <dbReference type="ARBA" id="ARBA00023180"/>
    </source>
</evidence>
<dbReference type="GO" id="GO:0009055">
    <property type="term" value="F:electron transfer activity"/>
    <property type="evidence" value="ECO:0007669"/>
    <property type="project" value="InterPro"/>
</dbReference>
<dbReference type="Pfam" id="PF02298">
    <property type="entry name" value="Cu_bind_like"/>
    <property type="match status" value="1"/>
</dbReference>
<proteinExistence type="predicted"/>
<dbReference type="PROSITE" id="PS51485">
    <property type="entry name" value="PHYTOCYANIN"/>
    <property type="match status" value="1"/>
</dbReference>
<organism evidence="6 7">
    <name type="scientific">Erythroxylum novogranatense</name>
    <dbReference type="NCBI Taxonomy" id="1862640"/>
    <lineage>
        <taxon>Eukaryota</taxon>
        <taxon>Viridiplantae</taxon>
        <taxon>Streptophyta</taxon>
        <taxon>Embryophyta</taxon>
        <taxon>Tracheophyta</taxon>
        <taxon>Spermatophyta</taxon>
        <taxon>Magnoliopsida</taxon>
        <taxon>eudicotyledons</taxon>
        <taxon>Gunneridae</taxon>
        <taxon>Pentapetalae</taxon>
        <taxon>rosids</taxon>
        <taxon>fabids</taxon>
        <taxon>Malpighiales</taxon>
        <taxon>Erythroxylaceae</taxon>
        <taxon>Erythroxylum</taxon>
    </lineage>
</organism>
<comment type="caution">
    <text evidence="6">The sequence shown here is derived from an EMBL/GenBank/DDBJ whole genome shotgun (WGS) entry which is preliminary data.</text>
</comment>
<evidence type="ECO:0000313" key="6">
    <source>
        <dbReference type="EMBL" id="KAJ8753267.1"/>
    </source>
</evidence>
<feature type="domain" description="Phytocyanin" evidence="5">
    <location>
        <begin position="28"/>
        <end position="130"/>
    </location>
</feature>
<dbReference type="Proteomes" id="UP001159364">
    <property type="component" value="Linkage Group LG10"/>
</dbReference>
<feature type="region of interest" description="Disordered" evidence="3">
    <location>
        <begin position="129"/>
        <end position="158"/>
    </location>
</feature>
<evidence type="ECO:0000256" key="3">
    <source>
        <dbReference type="SAM" id="MobiDB-lite"/>
    </source>
</evidence>
<dbReference type="SUPFAM" id="SSF49503">
    <property type="entry name" value="Cupredoxins"/>
    <property type="match status" value="1"/>
</dbReference>
<protein>
    <recommendedName>
        <fullName evidence="5">Phytocyanin domain-containing protein</fullName>
    </recommendedName>
</protein>
<evidence type="ECO:0000256" key="4">
    <source>
        <dbReference type="SAM" id="SignalP"/>
    </source>
</evidence>
<dbReference type="FunFam" id="2.60.40.420:FF:000034">
    <property type="entry name" value="Cupredoxin superfamily protein"/>
    <property type="match status" value="1"/>
</dbReference>
<feature type="chain" id="PRO_5043731628" description="Phytocyanin domain-containing protein" evidence="4">
    <location>
        <begin position="28"/>
        <end position="178"/>
    </location>
</feature>
<dbReference type="AlphaFoldDB" id="A0AAV8SM14"/>
<dbReference type="EMBL" id="JAIWQS010000010">
    <property type="protein sequence ID" value="KAJ8753267.1"/>
    <property type="molecule type" value="Genomic_DNA"/>
</dbReference>
<dbReference type="InterPro" id="IPR008972">
    <property type="entry name" value="Cupredoxin"/>
</dbReference>
<name>A0AAV8SM14_9ROSI</name>
<evidence type="ECO:0000259" key="5">
    <source>
        <dbReference type="PROSITE" id="PS51485"/>
    </source>
</evidence>
<evidence type="ECO:0000313" key="7">
    <source>
        <dbReference type="Proteomes" id="UP001159364"/>
    </source>
</evidence>
<dbReference type="InterPro" id="IPR003245">
    <property type="entry name" value="Phytocyanin_dom"/>
</dbReference>
<reference evidence="6 7" key="1">
    <citation type="submission" date="2021-09" db="EMBL/GenBank/DDBJ databases">
        <title>Genomic insights and catalytic innovation underlie evolution of tropane alkaloids biosynthesis.</title>
        <authorList>
            <person name="Wang Y.-J."/>
            <person name="Tian T."/>
            <person name="Huang J.-P."/>
            <person name="Huang S.-X."/>
        </authorList>
    </citation>
    <scope>NUCLEOTIDE SEQUENCE [LARGE SCALE GENOMIC DNA]</scope>
    <source>
        <strain evidence="6">KIB-2018</strain>
        <tissue evidence="6">Leaf</tissue>
    </source>
</reference>
<keyword evidence="2" id="KW-0325">Glycoprotein</keyword>
<dbReference type="InterPro" id="IPR039391">
    <property type="entry name" value="Phytocyanin-like"/>
</dbReference>
<keyword evidence="1" id="KW-1015">Disulfide bond</keyword>